<dbReference type="GeneID" id="19272368"/>
<feature type="region of interest" description="Disordered" evidence="7">
    <location>
        <begin position="747"/>
        <end position="766"/>
    </location>
</feature>
<evidence type="ECO:0000313" key="9">
    <source>
        <dbReference type="EMBL" id="ETS79826.1"/>
    </source>
</evidence>
<evidence type="ECO:0000256" key="1">
    <source>
        <dbReference type="ARBA" id="ARBA00022723"/>
    </source>
</evidence>
<keyword evidence="6" id="KW-0539">Nucleus</keyword>
<dbReference type="Pfam" id="PF04082">
    <property type="entry name" value="Fungal_trans"/>
    <property type="match status" value="1"/>
</dbReference>
<dbReference type="SMART" id="SM00906">
    <property type="entry name" value="Fungal_trans"/>
    <property type="match status" value="1"/>
</dbReference>
<dbReference type="CDD" id="cd12148">
    <property type="entry name" value="fungal_TF_MHR"/>
    <property type="match status" value="1"/>
</dbReference>
<dbReference type="OrthoDB" id="2154091at2759"/>
<dbReference type="HOGENOM" id="CLU_007003_5_1_1"/>
<dbReference type="Proteomes" id="UP000030651">
    <property type="component" value="Unassembled WGS sequence"/>
</dbReference>
<dbReference type="InParanoid" id="W3X3U1"/>
<dbReference type="GO" id="GO:0008270">
    <property type="term" value="F:zinc ion binding"/>
    <property type="evidence" value="ECO:0007669"/>
    <property type="project" value="InterPro"/>
</dbReference>
<dbReference type="PANTHER" id="PTHR31313">
    <property type="entry name" value="TY1 ENHANCER ACTIVATOR"/>
    <property type="match status" value="1"/>
</dbReference>
<dbReference type="InterPro" id="IPR051615">
    <property type="entry name" value="Transcr_Regulatory_Elem"/>
</dbReference>
<feature type="region of interest" description="Disordered" evidence="7">
    <location>
        <begin position="628"/>
        <end position="649"/>
    </location>
</feature>
<gene>
    <name evidence="9" type="ORF">PFICI_07355</name>
</gene>
<keyword evidence="2" id="KW-0862">Zinc</keyword>
<evidence type="ECO:0000256" key="5">
    <source>
        <dbReference type="ARBA" id="ARBA00023163"/>
    </source>
</evidence>
<keyword evidence="1" id="KW-0479">Metal-binding</keyword>
<dbReference type="GO" id="GO:0006351">
    <property type="term" value="P:DNA-templated transcription"/>
    <property type="evidence" value="ECO:0007669"/>
    <property type="project" value="InterPro"/>
</dbReference>
<dbReference type="AlphaFoldDB" id="W3X3U1"/>
<evidence type="ECO:0000256" key="2">
    <source>
        <dbReference type="ARBA" id="ARBA00022833"/>
    </source>
</evidence>
<keyword evidence="5" id="KW-0804">Transcription</keyword>
<evidence type="ECO:0000256" key="6">
    <source>
        <dbReference type="ARBA" id="ARBA00023242"/>
    </source>
</evidence>
<evidence type="ECO:0000259" key="8">
    <source>
        <dbReference type="SMART" id="SM00906"/>
    </source>
</evidence>
<keyword evidence="4" id="KW-0238">DNA-binding</keyword>
<evidence type="ECO:0000256" key="4">
    <source>
        <dbReference type="ARBA" id="ARBA00023125"/>
    </source>
</evidence>
<accession>W3X3U1</accession>
<protein>
    <recommendedName>
        <fullName evidence="8">Xylanolytic transcriptional activator regulatory domain-containing protein</fullName>
    </recommendedName>
</protein>
<dbReference type="InterPro" id="IPR007219">
    <property type="entry name" value="XnlR_reg_dom"/>
</dbReference>
<dbReference type="PANTHER" id="PTHR31313:SF77">
    <property type="entry name" value="ZN(II)2CYS6 TRANSCRIPTION FACTOR (EUROFUNG)"/>
    <property type="match status" value="1"/>
</dbReference>
<feature type="domain" description="Xylanolytic transcriptional activator regulatory" evidence="8">
    <location>
        <begin position="303"/>
        <end position="381"/>
    </location>
</feature>
<evidence type="ECO:0000256" key="3">
    <source>
        <dbReference type="ARBA" id="ARBA00023015"/>
    </source>
</evidence>
<dbReference type="KEGG" id="pfy:PFICI_07355"/>
<dbReference type="RefSeq" id="XP_007834127.1">
    <property type="nucleotide sequence ID" value="XM_007835936.1"/>
</dbReference>
<evidence type="ECO:0000256" key="7">
    <source>
        <dbReference type="SAM" id="MobiDB-lite"/>
    </source>
</evidence>
<feature type="compositionally biased region" description="Polar residues" evidence="7">
    <location>
        <begin position="36"/>
        <end position="50"/>
    </location>
</feature>
<keyword evidence="3" id="KW-0805">Transcription regulation</keyword>
<organism evidence="9 10">
    <name type="scientific">Pestalotiopsis fici (strain W106-1 / CGMCC3.15140)</name>
    <dbReference type="NCBI Taxonomy" id="1229662"/>
    <lineage>
        <taxon>Eukaryota</taxon>
        <taxon>Fungi</taxon>
        <taxon>Dikarya</taxon>
        <taxon>Ascomycota</taxon>
        <taxon>Pezizomycotina</taxon>
        <taxon>Sordariomycetes</taxon>
        <taxon>Xylariomycetidae</taxon>
        <taxon>Amphisphaeriales</taxon>
        <taxon>Sporocadaceae</taxon>
        <taxon>Pestalotiopsis</taxon>
    </lineage>
</organism>
<sequence length="766" mass="84847">MEQNHPSAQADNPDSCIIASTNQKNQRAADGRLPLENSSSIVSPTSQPPTQAFEMDPSEMYSPMNASSLAGVSYSNLGSMATLPSGMERDDPSFVFPQVASAPGLQLGISTPGPESHPNDSDGDITNLLAARMGSLQIAEDGQLRYYGPTSNLHVHHSGFQSLSRSHIRHVATEGSEVLKRHGLDQDVPPELELYLAKLYFTWEDPAIHVVDEETFFTEKRKWMTEKIASCYYSETLNNAICAIGANLAAGEDFAGVGIDPEFFSSRAKALLDIEMDSPNVATVQALVIMSASEAAFTRDARGWLYSGMAVRLSADLGLHMDVTKHRESGLLSQHDVEMRSIAFWGVFIHDNMWSLYLGRPWGIGMRDITVSRPPTHLDESIGRSWSAFPAIGNDMPKQEIFFPLESCTDANIILCEFMRRINTTLYSGCTVAIDTLLKFLIKTKHELMNWLENIPARLRIDVNDAEATYIPAILQLHMQFYATLISLYRPYLSSQIFRYCQAASSLDDRVVISGVMTDCIAAANHLSEILKCYQKLYPLRRTNIQIVHIIFTGCLVFVYDICTRSGLESQSSLRNLRFCCHALGDIGQIYGNATRALEVIILIKAKWQQLARARPVGGLSMKRPSFSISADGQQERGQGQEGDRAKRHHGYADRVTDAIESSVFTLPPAPSSFQSNQHHLPRGNINIEPPGVESNFYDAWQLLDSTEYNIADMNPSIGGLDEQTLQDAFASLRQDMDHRSLGLYTGASGKEASLPSDFQHTRSAD</sequence>
<name>W3X3U1_PESFW</name>
<dbReference type="eggNOG" id="ENOG502QV53">
    <property type="taxonomic scope" value="Eukaryota"/>
</dbReference>
<evidence type="ECO:0000313" key="10">
    <source>
        <dbReference type="Proteomes" id="UP000030651"/>
    </source>
</evidence>
<dbReference type="EMBL" id="KI912113">
    <property type="protein sequence ID" value="ETS79826.1"/>
    <property type="molecule type" value="Genomic_DNA"/>
</dbReference>
<dbReference type="GO" id="GO:0003677">
    <property type="term" value="F:DNA binding"/>
    <property type="evidence" value="ECO:0007669"/>
    <property type="project" value="UniProtKB-KW"/>
</dbReference>
<keyword evidence="10" id="KW-1185">Reference proteome</keyword>
<proteinExistence type="predicted"/>
<reference evidence="10" key="1">
    <citation type="journal article" date="2015" name="BMC Genomics">
        <title>Genomic and transcriptomic analysis of the endophytic fungus Pestalotiopsis fici reveals its lifestyle and high potential for synthesis of natural products.</title>
        <authorList>
            <person name="Wang X."/>
            <person name="Zhang X."/>
            <person name="Liu L."/>
            <person name="Xiang M."/>
            <person name="Wang W."/>
            <person name="Sun X."/>
            <person name="Che Y."/>
            <person name="Guo L."/>
            <person name="Liu G."/>
            <person name="Guo L."/>
            <person name="Wang C."/>
            <person name="Yin W.B."/>
            <person name="Stadler M."/>
            <person name="Zhang X."/>
            <person name="Liu X."/>
        </authorList>
    </citation>
    <scope>NUCLEOTIDE SEQUENCE [LARGE SCALE GENOMIC DNA]</scope>
    <source>
        <strain evidence="10">W106-1 / CGMCC3.15140</strain>
    </source>
</reference>
<feature type="region of interest" description="Disordered" evidence="7">
    <location>
        <begin position="23"/>
        <end position="51"/>
    </location>
</feature>